<organism evidence="1 2">
    <name type="scientific">Siminovitchia acidinfaciens</name>
    <dbReference type="NCBI Taxonomy" id="2321395"/>
    <lineage>
        <taxon>Bacteria</taxon>
        <taxon>Bacillati</taxon>
        <taxon>Bacillota</taxon>
        <taxon>Bacilli</taxon>
        <taxon>Bacillales</taxon>
        <taxon>Bacillaceae</taxon>
        <taxon>Siminovitchia</taxon>
    </lineage>
</organism>
<proteinExistence type="predicted"/>
<dbReference type="EMBL" id="QYTV02000002">
    <property type="protein sequence ID" value="RST76183.1"/>
    <property type="molecule type" value="Genomic_DNA"/>
</dbReference>
<accession>A0A429Y432</accession>
<dbReference type="RefSeq" id="WP_126048430.1">
    <property type="nucleotide sequence ID" value="NZ_QYTV02000002.1"/>
</dbReference>
<name>A0A429Y432_9BACI</name>
<evidence type="ECO:0000313" key="1">
    <source>
        <dbReference type="EMBL" id="RST76183.1"/>
    </source>
</evidence>
<reference evidence="1" key="1">
    <citation type="submission" date="2018-12" db="EMBL/GenBank/DDBJ databases">
        <authorList>
            <person name="Sun L."/>
            <person name="Chen Z."/>
        </authorList>
    </citation>
    <scope>NUCLEOTIDE SEQUENCE [LARGE SCALE GENOMIC DNA]</scope>
    <source>
        <strain evidence="1">3-2-2</strain>
    </source>
</reference>
<dbReference type="Proteomes" id="UP000287156">
    <property type="component" value="Unassembled WGS sequence"/>
</dbReference>
<keyword evidence="2" id="KW-1185">Reference proteome</keyword>
<comment type="caution">
    <text evidence="1">The sequence shown here is derived from an EMBL/GenBank/DDBJ whole genome shotgun (WGS) entry which is preliminary data.</text>
</comment>
<protein>
    <submittedName>
        <fullName evidence="1">Uncharacterized protein</fullName>
    </submittedName>
</protein>
<dbReference type="AlphaFoldDB" id="A0A429Y432"/>
<sequence>MESQLTDPEFIKKCRLEMVKDCVIFNMLHGGWAIDEKEVRSKLDNVEDEKRLMIIAVIAAYTDDIKSLIRRI</sequence>
<gene>
    <name evidence="1" type="ORF">D4T97_005210</name>
</gene>
<evidence type="ECO:0000313" key="2">
    <source>
        <dbReference type="Proteomes" id="UP000287156"/>
    </source>
</evidence>